<feature type="region of interest" description="Disordered" evidence="1">
    <location>
        <begin position="23"/>
        <end position="42"/>
    </location>
</feature>
<feature type="region of interest" description="Disordered" evidence="1">
    <location>
        <begin position="486"/>
        <end position="522"/>
    </location>
</feature>
<dbReference type="Proteomes" id="UP000887578">
    <property type="component" value="Unplaced"/>
</dbReference>
<organism evidence="2 3">
    <name type="scientific">Panagrolaimus davidi</name>
    <dbReference type="NCBI Taxonomy" id="227884"/>
    <lineage>
        <taxon>Eukaryota</taxon>
        <taxon>Metazoa</taxon>
        <taxon>Ecdysozoa</taxon>
        <taxon>Nematoda</taxon>
        <taxon>Chromadorea</taxon>
        <taxon>Rhabditida</taxon>
        <taxon>Tylenchina</taxon>
        <taxon>Panagrolaimomorpha</taxon>
        <taxon>Panagrolaimoidea</taxon>
        <taxon>Panagrolaimidae</taxon>
        <taxon>Panagrolaimus</taxon>
    </lineage>
</organism>
<evidence type="ECO:0000256" key="1">
    <source>
        <dbReference type="SAM" id="MobiDB-lite"/>
    </source>
</evidence>
<evidence type="ECO:0000313" key="3">
    <source>
        <dbReference type="WBParaSite" id="PDA_v2.g22767.t1"/>
    </source>
</evidence>
<reference evidence="3" key="1">
    <citation type="submission" date="2022-11" db="UniProtKB">
        <authorList>
            <consortium name="WormBaseParasite"/>
        </authorList>
    </citation>
    <scope>IDENTIFICATION</scope>
</reference>
<protein>
    <submittedName>
        <fullName evidence="3">Uncharacterized protein</fullName>
    </submittedName>
</protein>
<accession>A0A914PVI2</accession>
<evidence type="ECO:0000313" key="2">
    <source>
        <dbReference type="Proteomes" id="UP000887578"/>
    </source>
</evidence>
<dbReference type="WBParaSite" id="PDA_v2.g22767.t1">
    <property type="protein sequence ID" value="PDA_v2.g22767.t1"/>
    <property type="gene ID" value="PDA_v2.g22767"/>
</dbReference>
<name>A0A914PVI2_9BILA</name>
<sequence length="542" mass="60270">MVKTPRGRKPGSRHERIVKKLRHRRRMAASRAQHSEDSTSTCYSLTSNSTCSTASSTSVATLPIIVRASEMKHIPITYPRYFTLSEIDQLLSMNEDSDAIVEKVDDSPNAENDDKQMVLWKAGGGGKIVNRGVSEAAAVGAGGKNFDRSILSESDLHPTAIPMPAPPAAVQDVIDIDDDDTTTAHEGHFTDDEEEEEVHPIVAPPPPSHHDEVLHINSPIRSHHDDEERMQHPDEHTDHYLSHLFTPSVANITTDHASHHDSHDEFQRLRNLFSSDSEHTKNVRTIASETSFGLNTLFNNNNTVRNVSSHDTSMGLRTLFEEKSHHNQHHPHHHHHYVPNLPTIHSETTLGLNTLFNNKTVDNVTSSGESSMGLRTLFEENPHVVEVAAADGAGKTVASETSLGLNTLFNNNRTAQNVSSHDTFLGIRSLFEEKSNADIRKISDASNVENKQAVLKKKNNKKMLIKSLLHILHILHHLIEIEENDDEEEVVAPPPVPSSSHPRERLQQHRQVGNDTPSMANIAAALDEHIAQNDKKRLESDS</sequence>
<dbReference type="AlphaFoldDB" id="A0A914PVI2"/>
<feature type="compositionally biased region" description="Polar residues" evidence="1">
    <location>
        <begin position="509"/>
        <end position="519"/>
    </location>
</feature>
<proteinExistence type="predicted"/>
<keyword evidence="2" id="KW-1185">Reference proteome</keyword>